<comment type="caution">
    <text evidence="11">The sequence shown here is derived from an EMBL/GenBank/DDBJ whole genome shotgun (WGS) entry which is preliminary data.</text>
</comment>
<feature type="domain" description="Pyruvate carboxyltransferase" evidence="10">
    <location>
        <begin position="4"/>
        <end position="249"/>
    </location>
</feature>
<accession>A0A8T4GYZ9</accession>
<dbReference type="PROSITE" id="PS00815">
    <property type="entry name" value="AIPM_HOMOCIT_SYNTH_1"/>
    <property type="match status" value="1"/>
</dbReference>
<dbReference type="InterPro" id="IPR002034">
    <property type="entry name" value="AIPM/Hcit_synth_CS"/>
</dbReference>
<dbReference type="InterPro" id="IPR054691">
    <property type="entry name" value="LeuA/HCS_post-cat"/>
</dbReference>
<dbReference type="EC" id="2.3.3.13" evidence="3"/>
<dbReference type="Pfam" id="PF00682">
    <property type="entry name" value="HMGL-like"/>
    <property type="match status" value="1"/>
</dbReference>
<dbReference type="PROSITE" id="PS50991">
    <property type="entry name" value="PYR_CT"/>
    <property type="match status" value="1"/>
</dbReference>
<evidence type="ECO:0000256" key="8">
    <source>
        <dbReference type="ARBA" id="ARBA00029993"/>
    </source>
</evidence>
<keyword evidence="7" id="KW-0100">Branched-chain amino acid biosynthesis</keyword>
<dbReference type="InterPro" id="IPR050073">
    <property type="entry name" value="2-IPM_HCS-like"/>
</dbReference>
<comment type="function">
    <text evidence="1">Catalyzes the condensation of the acetyl group of acetyl-CoA with 3-methyl-2-oxobutanoate (2-oxoisovalerate) to form 3-carboxy-3-hydroxy-4-methylpentanoate (2-isopropylmalate).</text>
</comment>
<dbReference type="SUPFAM" id="SSF51569">
    <property type="entry name" value="Aldolase"/>
    <property type="match status" value="1"/>
</dbReference>
<evidence type="ECO:0000256" key="3">
    <source>
        <dbReference type="ARBA" id="ARBA00012973"/>
    </source>
</evidence>
<dbReference type="InterPro" id="IPR000891">
    <property type="entry name" value="PYR_CT"/>
</dbReference>
<evidence type="ECO:0000256" key="7">
    <source>
        <dbReference type="ARBA" id="ARBA00023304"/>
    </source>
</evidence>
<sequence length="361" mass="37953">MSGMKLLDLTLREGEQRPGVEYTVDEKVTAARELDELGADFLQIGFPVAGERTRRVCERLDIDADITGLARAIPSDVEAALDAGVDVVDLFAPTSDQQLDAVLGASRASMVESVREAANIARKGGADVQFTAMDGFRTDPAHLDDLFGAVDADWYTVADTVGSRTPAGVEQFLTGLDTDLGDVGVHFHKDLGVGTANALAAGRAGARKVDVSIGGIGERAGNTPTEEFVAAAAVGEEPIDLAADEASLLPVARRVLDALGEDVEPTKPLIGEAVFSHESGLHTAAMLEEPSTFEPFDPARFGGERRLLFGASTGTGAARKLIERAGREPTDARVEALLSNLADLEEEVGVDAAVEMAENID</sequence>
<evidence type="ECO:0000313" key="11">
    <source>
        <dbReference type="EMBL" id="MBP1987363.1"/>
    </source>
</evidence>
<protein>
    <recommendedName>
        <fullName evidence="3">2-isopropylmalate synthase</fullName>
        <ecNumber evidence="3">2.3.3.13</ecNumber>
    </recommendedName>
    <alternativeName>
        <fullName evidence="8">Alpha-IPM synthase</fullName>
    </alternativeName>
</protein>
<dbReference type="GO" id="GO:0009098">
    <property type="term" value="P:L-leucine biosynthetic process"/>
    <property type="evidence" value="ECO:0007669"/>
    <property type="project" value="UniProtKB-KW"/>
</dbReference>
<dbReference type="OrthoDB" id="6555at2157"/>
<organism evidence="11 12">
    <name type="scientific">Halolamina salifodinae</name>
    <dbReference type="NCBI Taxonomy" id="1202767"/>
    <lineage>
        <taxon>Archaea</taxon>
        <taxon>Methanobacteriati</taxon>
        <taxon>Methanobacteriota</taxon>
        <taxon>Stenosarchaea group</taxon>
        <taxon>Halobacteria</taxon>
        <taxon>Halobacteriales</taxon>
        <taxon>Haloferacaceae</taxon>
    </lineage>
</organism>
<keyword evidence="5" id="KW-0028">Amino-acid biosynthesis</keyword>
<dbReference type="InterPro" id="IPR013785">
    <property type="entry name" value="Aldolase_TIM"/>
</dbReference>
<dbReference type="GO" id="GO:0003852">
    <property type="term" value="F:2-isopropylmalate synthase activity"/>
    <property type="evidence" value="ECO:0007669"/>
    <property type="project" value="UniProtKB-EC"/>
</dbReference>
<evidence type="ECO:0000256" key="2">
    <source>
        <dbReference type="ARBA" id="ARBA00004689"/>
    </source>
</evidence>
<dbReference type="Pfam" id="PF22617">
    <property type="entry name" value="HCS_D2"/>
    <property type="match status" value="1"/>
</dbReference>
<keyword evidence="4" id="KW-0432">Leucine biosynthesis</keyword>
<proteinExistence type="inferred from homology"/>
<evidence type="ECO:0000256" key="6">
    <source>
        <dbReference type="ARBA" id="ARBA00022679"/>
    </source>
</evidence>
<dbReference type="AlphaFoldDB" id="A0A8T4GYZ9"/>
<evidence type="ECO:0000256" key="4">
    <source>
        <dbReference type="ARBA" id="ARBA00022430"/>
    </source>
</evidence>
<evidence type="ECO:0000259" key="10">
    <source>
        <dbReference type="PROSITE" id="PS50991"/>
    </source>
</evidence>
<evidence type="ECO:0000313" key="12">
    <source>
        <dbReference type="Proteomes" id="UP000823736"/>
    </source>
</evidence>
<gene>
    <name evidence="11" type="ORF">J2753_001861</name>
</gene>
<dbReference type="PANTHER" id="PTHR10277">
    <property type="entry name" value="HOMOCITRATE SYNTHASE-RELATED"/>
    <property type="match status" value="1"/>
</dbReference>
<dbReference type="EMBL" id="JAGGLC010000003">
    <property type="protein sequence ID" value="MBP1987363.1"/>
    <property type="molecule type" value="Genomic_DNA"/>
</dbReference>
<dbReference type="Proteomes" id="UP000823736">
    <property type="component" value="Unassembled WGS sequence"/>
</dbReference>
<comment type="pathway">
    <text evidence="2">Amino-acid biosynthesis; L-leucine biosynthesis; L-leucine from 3-methyl-2-oxobutanoate: step 1/4.</text>
</comment>
<keyword evidence="12" id="KW-1185">Reference proteome</keyword>
<keyword evidence="6 9" id="KW-0808">Transferase</keyword>
<evidence type="ECO:0000256" key="1">
    <source>
        <dbReference type="ARBA" id="ARBA00003715"/>
    </source>
</evidence>
<comment type="similarity">
    <text evidence="9">Belongs to the alpha-IPM synthase/homocitrate synthase family.</text>
</comment>
<evidence type="ECO:0000256" key="5">
    <source>
        <dbReference type="ARBA" id="ARBA00022605"/>
    </source>
</evidence>
<evidence type="ECO:0000256" key="9">
    <source>
        <dbReference type="RuleBase" id="RU003523"/>
    </source>
</evidence>
<name>A0A8T4GYZ9_9EURY</name>
<dbReference type="Gene3D" id="1.10.238.260">
    <property type="match status" value="1"/>
</dbReference>
<dbReference type="PANTHER" id="PTHR10277:SF9">
    <property type="entry name" value="2-ISOPROPYLMALATE SYNTHASE 1, CHLOROPLASTIC-RELATED"/>
    <property type="match status" value="1"/>
</dbReference>
<reference evidence="11" key="1">
    <citation type="submission" date="2021-03" db="EMBL/GenBank/DDBJ databases">
        <title>Genomic Encyclopedia of Type Strains, Phase IV (KMG-IV): sequencing the most valuable type-strain genomes for metagenomic binning, comparative biology and taxonomic classification.</title>
        <authorList>
            <person name="Goeker M."/>
        </authorList>
    </citation>
    <scope>NUCLEOTIDE SEQUENCE</scope>
    <source>
        <strain evidence="11">DSM 26232</strain>
    </source>
</reference>
<dbReference type="Gene3D" id="3.20.20.70">
    <property type="entry name" value="Aldolase class I"/>
    <property type="match status" value="1"/>
</dbReference>